<evidence type="ECO:0000256" key="1">
    <source>
        <dbReference type="ARBA" id="ARBA00010923"/>
    </source>
</evidence>
<dbReference type="InterPro" id="IPR000055">
    <property type="entry name" value="Restrct_endonuc_typeI_TRD"/>
</dbReference>
<dbReference type="AlphaFoldDB" id="A0A2I0QYZ9"/>
<organism evidence="5 6">
    <name type="scientific">Brumimicrobium salinarum</name>
    <dbReference type="NCBI Taxonomy" id="2058658"/>
    <lineage>
        <taxon>Bacteria</taxon>
        <taxon>Pseudomonadati</taxon>
        <taxon>Bacteroidota</taxon>
        <taxon>Flavobacteriia</taxon>
        <taxon>Flavobacteriales</taxon>
        <taxon>Crocinitomicaceae</taxon>
        <taxon>Brumimicrobium</taxon>
    </lineage>
</organism>
<dbReference type="InterPro" id="IPR052021">
    <property type="entry name" value="Type-I_RS_S_subunit"/>
</dbReference>
<comment type="caution">
    <text evidence="5">The sequence shown here is derived from an EMBL/GenBank/DDBJ whole genome shotgun (WGS) entry which is preliminary data.</text>
</comment>
<feature type="domain" description="Type I restriction modification DNA specificity" evidence="4">
    <location>
        <begin position="30"/>
        <end position="180"/>
    </location>
</feature>
<keyword evidence="6" id="KW-1185">Reference proteome</keyword>
<comment type="similarity">
    <text evidence="1">Belongs to the type-I restriction system S methylase family.</text>
</comment>
<evidence type="ECO:0000256" key="3">
    <source>
        <dbReference type="ARBA" id="ARBA00023125"/>
    </source>
</evidence>
<dbReference type="RefSeq" id="WP_101335742.1">
    <property type="nucleotide sequence ID" value="NZ_PJNI01000024.1"/>
</dbReference>
<protein>
    <recommendedName>
        <fullName evidence="4">Type I restriction modification DNA specificity domain-containing protein</fullName>
    </recommendedName>
</protein>
<dbReference type="SUPFAM" id="SSF116734">
    <property type="entry name" value="DNA methylase specificity domain"/>
    <property type="match status" value="1"/>
</dbReference>
<dbReference type="PANTHER" id="PTHR30408">
    <property type="entry name" value="TYPE-1 RESTRICTION ENZYME ECOKI SPECIFICITY PROTEIN"/>
    <property type="match status" value="1"/>
</dbReference>
<dbReference type="GO" id="GO:0009307">
    <property type="term" value="P:DNA restriction-modification system"/>
    <property type="evidence" value="ECO:0007669"/>
    <property type="project" value="UniProtKB-KW"/>
</dbReference>
<evidence type="ECO:0000313" key="6">
    <source>
        <dbReference type="Proteomes" id="UP000236654"/>
    </source>
</evidence>
<dbReference type="CDD" id="cd17256">
    <property type="entry name" value="RMtype1_S_EcoJA65PI-TRD1-CR1_like"/>
    <property type="match status" value="1"/>
</dbReference>
<dbReference type="PANTHER" id="PTHR30408:SF12">
    <property type="entry name" value="TYPE I RESTRICTION ENZYME MJAVIII SPECIFICITY SUBUNIT"/>
    <property type="match status" value="1"/>
</dbReference>
<dbReference type="GO" id="GO:0003677">
    <property type="term" value="F:DNA binding"/>
    <property type="evidence" value="ECO:0007669"/>
    <property type="project" value="UniProtKB-KW"/>
</dbReference>
<accession>A0A2I0QYZ9</accession>
<evidence type="ECO:0000259" key="4">
    <source>
        <dbReference type="Pfam" id="PF01420"/>
    </source>
</evidence>
<name>A0A2I0QYZ9_9FLAO</name>
<keyword evidence="3" id="KW-0238">DNA-binding</keyword>
<sequence length="207" mass="23525">MENRTHAFFNKKIGSGVTPRGGASVYQDEGIIFLRSQNIYDQGLRIDDVSRISNEIHEKMSGSKVMKDDVLLNITGASIGRSSIFNLDEEANVNQHVCIIRPNEKVVPEYLHFLMQSEVGKLQVKLGTTGGNREGLNFEAIKKFRLPIPKRKEQYEILNSVSTKLNDLHLINSKLINQIQLLKNYRQSIISEAVTGKIDVREWETKK</sequence>
<evidence type="ECO:0000313" key="5">
    <source>
        <dbReference type="EMBL" id="PKR79551.1"/>
    </source>
</evidence>
<keyword evidence="2" id="KW-0680">Restriction system</keyword>
<evidence type="ECO:0000256" key="2">
    <source>
        <dbReference type="ARBA" id="ARBA00022747"/>
    </source>
</evidence>
<dbReference type="OrthoDB" id="667970at2"/>
<dbReference type="Proteomes" id="UP000236654">
    <property type="component" value="Unassembled WGS sequence"/>
</dbReference>
<dbReference type="Gene3D" id="3.90.220.20">
    <property type="entry name" value="DNA methylase specificity domains"/>
    <property type="match status" value="1"/>
</dbReference>
<gene>
    <name evidence="5" type="ORF">CW751_14470</name>
</gene>
<dbReference type="Pfam" id="PF01420">
    <property type="entry name" value="Methylase_S"/>
    <property type="match status" value="1"/>
</dbReference>
<dbReference type="InterPro" id="IPR044946">
    <property type="entry name" value="Restrct_endonuc_typeI_TRD_sf"/>
</dbReference>
<reference evidence="5 6" key="1">
    <citation type="submission" date="2017-12" db="EMBL/GenBank/DDBJ databases">
        <title>The draft genome sequence of Brumimicrobium saltpan LHR20.</title>
        <authorList>
            <person name="Do Z.-J."/>
            <person name="Luo H.-R."/>
        </authorList>
    </citation>
    <scope>NUCLEOTIDE SEQUENCE [LARGE SCALE GENOMIC DNA]</scope>
    <source>
        <strain evidence="5 6">LHR20</strain>
    </source>
</reference>
<proteinExistence type="inferred from homology"/>
<dbReference type="EMBL" id="PJNI01000024">
    <property type="protein sequence ID" value="PKR79551.1"/>
    <property type="molecule type" value="Genomic_DNA"/>
</dbReference>